<feature type="non-terminal residue" evidence="2">
    <location>
        <position position="1"/>
    </location>
</feature>
<name>A0A0B6Z2D6_9EUPU</name>
<protein>
    <submittedName>
        <fullName evidence="2">Uncharacterized protein</fullName>
    </submittedName>
</protein>
<organism evidence="2">
    <name type="scientific">Arion vulgaris</name>
    <dbReference type="NCBI Taxonomy" id="1028688"/>
    <lineage>
        <taxon>Eukaryota</taxon>
        <taxon>Metazoa</taxon>
        <taxon>Spiralia</taxon>
        <taxon>Lophotrochozoa</taxon>
        <taxon>Mollusca</taxon>
        <taxon>Gastropoda</taxon>
        <taxon>Heterobranchia</taxon>
        <taxon>Euthyneura</taxon>
        <taxon>Panpulmonata</taxon>
        <taxon>Eupulmonata</taxon>
        <taxon>Stylommatophora</taxon>
        <taxon>Helicina</taxon>
        <taxon>Arionoidea</taxon>
        <taxon>Arionidae</taxon>
        <taxon>Arion</taxon>
    </lineage>
</organism>
<feature type="chain" id="PRO_5002110648" evidence="1">
    <location>
        <begin position="19"/>
        <end position="117"/>
    </location>
</feature>
<sequence>ISHDLLIMRFGSASLVLSATVVVSIKPTGVGRFSVEDTKALSARPLPDATNSIAHLCLLFDILYDVYEIDFNYLTNQCNTIAENRHYARLMCAQSLGTAPTQIVVTRRRAWCHFTRN</sequence>
<feature type="signal peptide" evidence="1">
    <location>
        <begin position="1"/>
        <end position="18"/>
    </location>
</feature>
<dbReference type="AlphaFoldDB" id="A0A0B6Z2D6"/>
<accession>A0A0B6Z2D6</accession>
<feature type="non-terminal residue" evidence="2">
    <location>
        <position position="117"/>
    </location>
</feature>
<evidence type="ECO:0000256" key="1">
    <source>
        <dbReference type="SAM" id="SignalP"/>
    </source>
</evidence>
<reference evidence="2" key="1">
    <citation type="submission" date="2014-12" db="EMBL/GenBank/DDBJ databases">
        <title>Insight into the proteome of Arion vulgaris.</title>
        <authorList>
            <person name="Aradska J."/>
            <person name="Bulat T."/>
            <person name="Smidak R."/>
            <person name="Sarate P."/>
            <person name="Gangsoo J."/>
            <person name="Sialana F."/>
            <person name="Bilban M."/>
            <person name="Lubec G."/>
        </authorList>
    </citation>
    <scope>NUCLEOTIDE SEQUENCE</scope>
    <source>
        <tissue evidence="2">Skin</tissue>
    </source>
</reference>
<dbReference type="EMBL" id="HACG01014985">
    <property type="protein sequence ID" value="CEK61850.1"/>
    <property type="molecule type" value="Transcribed_RNA"/>
</dbReference>
<evidence type="ECO:0000313" key="2">
    <source>
        <dbReference type="EMBL" id="CEK61850.1"/>
    </source>
</evidence>
<proteinExistence type="predicted"/>
<gene>
    <name evidence="2" type="primary">ORF43478</name>
</gene>
<keyword evidence="1" id="KW-0732">Signal</keyword>